<evidence type="ECO:0000313" key="2">
    <source>
        <dbReference type="EMBL" id="RPD84227.1"/>
    </source>
</evidence>
<feature type="transmembrane region" description="Helical" evidence="1">
    <location>
        <begin position="12"/>
        <end position="35"/>
    </location>
</feature>
<gene>
    <name evidence="2" type="ORF">EGK74_11175</name>
</gene>
<organism evidence="2 3">
    <name type="scientific">Neisseria weixii</name>
    <dbReference type="NCBI Taxonomy" id="1853276"/>
    <lineage>
        <taxon>Bacteria</taxon>
        <taxon>Pseudomonadati</taxon>
        <taxon>Pseudomonadota</taxon>
        <taxon>Betaproteobacteria</taxon>
        <taxon>Neisseriales</taxon>
        <taxon>Neisseriaceae</taxon>
        <taxon>Neisseria</taxon>
    </lineage>
</organism>
<keyword evidence="1" id="KW-0812">Transmembrane</keyword>
<comment type="caution">
    <text evidence="2">The sequence shown here is derived from an EMBL/GenBank/DDBJ whole genome shotgun (WGS) entry which is preliminary data.</text>
</comment>
<dbReference type="Proteomes" id="UP000272412">
    <property type="component" value="Unassembled WGS sequence"/>
</dbReference>
<reference evidence="2 3" key="1">
    <citation type="submission" date="2018-11" db="EMBL/GenBank/DDBJ databases">
        <title>Neisseria weixii sp. nov. isolated from the rectal contents of plateau pika (Ochotona cruzoniae).</title>
        <authorList>
            <person name="Zhang G."/>
        </authorList>
    </citation>
    <scope>NUCLEOTIDE SEQUENCE [LARGE SCALE GENOMIC DNA]</scope>
    <source>
        <strain evidence="2 3">10009</strain>
    </source>
</reference>
<feature type="transmembrane region" description="Helical" evidence="1">
    <location>
        <begin position="47"/>
        <end position="69"/>
    </location>
</feature>
<keyword evidence="1" id="KW-0472">Membrane</keyword>
<keyword evidence="1" id="KW-1133">Transmembrane helix</keyword>
<evidence type="ECO:0000313" key="3">
    <source>
        <dbReference type="Proteomes" id="UP000272412"/>
    </source>
</evidence>
<dbReference type="RefSeq" id="WP_123804831.1">
    <property type="nucleotide sequence ID" value="NZ_JBHSPY010000001.1"/>
</dbReference>
<dbReference type="AlphaFoldDB" id="A0A3N4MR39"/>
<keyword evidence="3" id="KW-1185">Reference proteome</keyword>
<sequence length="80" mass="9261">MGNFGSYRFIHAKYLCGFFIFIGMVFIMPAFYRLLMEIEAVKAIGRFAVPFFSLLATIGISALFTLFVIKLHEKSERFHQ</sequence>
<name>A0A3N4MR39_9NEIS</name>
<evidence type="ECO:0000256" key="1">
    <source>
        <dbReference type="SAM" id="Phobius"/>
    </source>
</evidence>
<dbReference type="EMBL" id="RPFL01000039">
    <property type="protein sequence ID" value="RPD84227.1"/>
    <property type="molecule type" value="Genomic_DNA"/>
</dbReference>
<accession>A0A3N4MR39</accession>
<protein>
    <submittedName>
        <fullName evidence="2">Uncharacterized protein</fullName>
    </submittedName>
</protein>
<proteinExistence type="predicted"/>